<feature type="domain" description="DUF6535" evidence="3">
    <location>
        <begin position="20"/>
        <end position="197"/>
    </location>
</feature>
<dbReference type="InterPro" id="IPR045338">
    <property type="entry name" value="DUF6535"/>
</dbReference>
<accession>A0AAW0CG81</accession>
<feature type="transmembrane region" description="Helical" evidence="2">
    <location>
        <begin position="202"/>
        <end position="225"/>
    </location>
</feature>
<evidence type="ECO:0000256" key="1">
    <source>
        <dbReference type="SAM" id="MobiDB-lite"/>
    </source>
</evidence>
<evidence type="ECO:0000259" key="3">
    <source>
        <dbReference type="Pfam" id="PF20153"/>
    </source>
</evidence>
<dbReference type="EMBL" id="JAYKXP010000044">
    <property type="protein sequence ID" value="KAK7037793.1"/>
    <property type="molecule type" value="Genomic_DNA"/>
</dbReference>
<feature type="transmembrane region" description="Helical" evidence="2">
    <location>
        <begin position="118"/>
        <end position="136"/>
    </location>
</feature>
<evidence type="ECO:0000256" key="2">
    <source>
        <dbReference type="SAM" id="Phobius"/>
    </source>
</evidence>
<sequence>MINMPGRIPVKRKPTVDESWEAMLKEVSRYDDEMVKKWKEDIDTLLVFAGLSSAVIAAFAVESYRWLSEDPASTVTPEVLIHISKQLTELTASSASELGPFQRTPFVVEPSSVRINCLWFISLILSLTSGLLGLLCKQWLREHRDQPLTGTPGEALALRQLRRDSLSKWRISSFVSMLTILIEAALVLFFVGLLVLLRPLNLFLFVLSAFAVSLALGTYFITMILPTLSIPRSPSLEHWLRTFEHEVTYQHICPFKSPQAWAMYSFSSTLLRPLLATDRVENMFMARGLFLLFKHPARSWSSLDQEVVDELGIELGQGRTGEQSFELKLNVYELQALQWAVRMFGDSPVMALHLENILGKIPPSVVMSVVFGHWHLTMWEETTITDVQQRLHDPRRFHDSKEAYCNYIYDAPPPPIPIPALHTPNGIKLMLAQQHWLALARCANVDALYKSIKQSGPVVQAIMSGRLFFVPFPVFSILWSHSDVSVSRKSLALLLFCKEAWSASDTNDKHTHELLAFLQALTTHLNRDDVCSVLLRYKRGRSFIHFIHKEIILRRLYQHHSERDKVPRQYLMAEWRRATEKTEELGGLGTDHFDVIPEALEIPLWPPLSARRDESFEQTVTRYSLETILDTQDGDSKSEGDESMEVSAMELAEVEHTTVVMTGLGYNQRTNESPRVASCSNQHEQFSGRGADNCV</sequence>
<keyword evidence="2" id="KW-1133">Transmembrane helix</keyword>
<feature type="compositionally biased region" description="Polar residues" evidence="1">
    <location>
        <begin position="672"/>
        <end position="685"/>
    </location>
</feature>
<protein>
    <recommendedName>
        <fullName evidence="3">DUF6535 domain-containing protein</fullName>
    </recommendedName>
</protein>
<dbReference type="Proteomes" id="UP001383192">
    <property type="component" value="Unassembled WGS sequence"/>
</dbReference>
<name>A0AAW0CG81_9AGAR</name>
<keyword evidence="5" id="KW-1185">Reference proteome</keyword>
<keyword evidence="2" id="KW-0472">Membrane</keyword>
<gene>
    <name evidence="4" type="ORF">VNI00_010754</name>
</gene>
<proteinExistence type="predicted"/>
<dbReference type="AlphaFoldDB" id="A0AAW0CG81"/>
<reference evidence="4 5" key="1">
    <citation type="submission" date="2024-01" db="EMBL/GenBank/DDBJ databases">
        <title>A draft genome for a cacao thread blight-causing isolate of Paramarasmius palmivorus.</title>
        <authorList>
            <person name="Baruah I.K."/>
            <person name="Bukari Y."/>
            <person name="Amoako-Attah I."/>
            <person name="Meinhardt L.W."/>
            <person name="Bailey B.A."/>
            <person name="Cohen S.P."/>
        </authorList>
    </citation>
    <scope>NUCLEOTIDE SEQUENCE [LARGE SCALE GENOMIC DNA]</scope>
    <source>
        <strain evidence="4 5">GH-12</strain>
    </source>
</reference>
<evidence type="ECO:0000313" key="4">
    <source>
        <dbReference type="EMBL" id="KAK7037793.1"/>
    </source>
</evidence>
<feature type="region of interest" description="Disordered" evidence="1">
    <location>
        <begin position="672"/>
        <end position="695"/>
    </location>
</feature>
<comment type="caution">
    <text evidence="4">The sequence shown here is derived from an EMBL/GenBank/DDBJ whole genome shotgun (WGS) entry which is preliminary data.</text>
</comment>
<feature type="transmembrane region" description="Helical" evidence="2">
    <location>
        <begin position="171"/>
        <end position="196"/>
    </location>
</feature>
<evidence type="ECO:0000313" key="5">
    <source>
        <dbReference type="Proteomes" id="UP001383192"/>
    </source>
</evidence>
<keyword evidence="2" id="KW-0812">Transmembrane</keyword>
<organism evidence="4 5">
    <name type="scientific">Paramarasmius palmivorus</name>
    <dbReference type="NCBI Taxonomy" id="297713"/>
    <lineage>
        <taxon>Eukaryota</taxon>
        <taxon>Fungi</taxon>
        <taxon>Dikarya</taxon>
        <taxon>Basidiomycota</taxon>
        <taxon>Agaricomycotina</taxon>
        <taxon>Agaricomycetes</taxon>
        <taxon>Agaricomycetidae</taxon>
        <taxon>Agaricales</taxon>
        <taxon>Marasmiineae</taxon>
        <taxon>Marasmiaceae</taxon>
        <taxon>Paramarasmius</taxon>
    </lineage>
</organism>
<dbReference type="Pfam" id="PF20153">
    <property type="entry name" value="DUF6535"/>
    <property type="match status" value="1"/>
</dbReference>